<keyword evidence="4 12" id="KW-0227">DNA damage</keyword>
<feature type="binding site" evidence="12">
    <location>
        <position position="201"/>
    </location>
    <ligand>
        <name>[4Fe-4S] cluster</name>
        <dbReference type="ChEBI" id="CHEBI:49883"/>
    </ligand>
</feature>
<evidence type="ECO:0000256" key="9">
    <source>
        <dbReference type="ARBA" id="ARBA00023204"/>
    </source>
</evidence>
<dbReference type="OrthoDB" id="9800977at2"/>
<evidence type="ECO:0000256" key="5">
    <source>
        <dbReference type="ARBA" id="ARBA00022801"/>
    </source>
</evidence>
<keyword evidence="6 12" id="KW-0408">Iron</keyword>
<dbReference type="InterPro" id="IPR023170">
    <property type="entry name" value="HhH_base_excis_C"/>
</dbReference>
<dbReference type="FunFam" id="1.10.1670.10:FF:000001">
    <property type="entry name" value="Endonuclease III"/>
    <property type="match status" value="1"/>
</dbReference>
<evidence type="ECO:0000259" key="13">
    <source>
        <dbReference type="SMART" id="SM00478"/>
    </source>
</evidence>
<evidence type="ECO:0000256" key="6">
    <source>
        <dbReference type="ARBA" id="ARBA00023004"/>
    </source>
</evidence>
<dbReference type="PANTHER" id="PTHR10359:SF18">
    <property type="entry name" value="ENDONUCLEASE III"/>
    <property type="match status" value="1"/>
</dbReference>
<keyword evidence="11 12" id="KW-0326">Glycosidase</keyword>
<comment type="function">
    <text evidence="12">DNA repair enzyme that has both DNA N-glycosylase activity and AP-lyase activity. The DNA N-glycosylase activity releases various damaged pyrimidines from DNA by cleaving the N-glycosidic bond, leaving an AP (apurinic/apyrimidinic) site. The AP-lyase activity cleaves the phosphodiester bond 3' to the AP site by a beta-elimination, leaving a 3'-terminal unsaturated sugar and a product with a terminal 5'-phosphate.</text>
</comment>
<dbReference type="CDD" id="cd00056">
    <property type="entry name" value="ENDO3c"/>
    <property type="match status" value="1"/>
</dbReference>
<dbReference type="Pfam" id="PF00730">
    <property type="entry name" value="HhH-GPD"/>
    <property type="match status" value="1"/>
</dbReference>
<evidence type="ECO:0000256" key="7">
    <source>
        <dbReference type="ARBA" id="ARBA00023014"/>
    </source>
</evidence>
<comment type="similarity">
    <text evidence="1 12">Belongs to the Nth/MutY family.</text>
</comment>
<dbReference type="Gene3D" id="1.10.340.30">
    <property type="entry name" value="Hypothetical protein, domain 2"/>
    <property type="match status" value="1"/>
</dbReference>
<keyword evidence="10 12" id="KW-0456">Lyase</keyword>
<dbReference type="Gene3D" id="1.10.1670.10">
    <property type="entry name" value="Helix-hairpin-Helix base-excision DNA repair enzymes (C-terminal)"/>
    <property type="match status" value="1"/>
</dbReference>
<dbReference type="AlphaFoldDB" id="A0A239PKU3"/>
<dbReference type="InterPro" id="IPR011257">
    <property type="entry name" value="DNA_glycosylase"/>
</dbReference>
<evidence type="ECO:0000256" key="10">
    <source>
        <dbReference type="ARBA" id="ARBA00023239"/>
    </source>
</evidence>
<keyword evidence="5 12" id="KW-0378">Hydrolase</keyword>
<dbReference type="Pfam" id="PF22278">
    <property type="entry name" value="DUF6958"/>
    <property type="match status" value="1"/>
</dbReference>
<feature type="binding site" evidence="12">
    <location>
        <position position="191"/>
    </location>
    <ligand>
        <name>[4Fe-4S] cluster</name>
        <dbReference type="ChEBI" id="CHEBI:49883"/>
    </ligand>
</feature>
<dbReference type="InterPro" id="IPR005759">
    <property type="entry name" value="Nth"/>
</dbReference>
<dbReference type="GO" id="GO:0046872">
    <property type="term" value="F:metal ion binding"/>
    <property type="evidence" value="ECO:0007669"/>
    <property type="project" value="UniProtKB-KW"/>
</dbReference>
<feature type="binding site" evidence="12">
    <location>
        <position position="207"/>
    </location>
    <ligand>
        <name>[4Fe-4S] cluster</name>
        <dbReference type="ChEBI" id="CHEBI:49883"/>
    </ligand>
</feature>
<dbReference type="InterPro" id="IPR054233">
    <property type="entry name" value="DUF6958"/>
</dbReference>
<dbReference type="RefSeq" id="WP_089410698.1">
    <property type="nucleotide sequence ID" value="NZ_FZQA01000001.1"/>
</dbReference>
<keyword evidence="9 12" id="KW-0234">DNA repair</keyword>
<dbReference type="NCBIfam" id="TIGR01083">
    <property type="entry name" value="nth"/>
    <property type="match status" value="1"/>
</dbReference>
<accession>A0A239PKU3</accession>
<evidence type="ECO:0000256" key="1">
    <source>
        <dbReference type="ARBA" id="ARBA00008343"/>
    </source>
</evidence>
<dbReference type="EC" id="4.2.99.18" evidence="12"/>
<dbReference type="GO" id="GO:0003677">
    <property type="term" value="F:DNA binding"/>
    <property type="evidence" value="ECO:0007669"/>
    <property type="project" value="UniProtKB-UniRule"/>
</dbReference>
<gene>
    <name evidence="12" type="primary">nth</name>
    <name evidence="14" type="ORF">SAMN06297382_0166</name>
</gene>
<feature type="binding site" evidence="12">
    <location>
        <position position="198"/>
    </location>
    <ligand>
        <name>[4Fe-4S] cluster</name>
        <dbReference type="ChEBI" id="CHEBI:49883"/>
    </ligand>
</feature>
<evidence type="ECO:0000256" key="8">
    <source>
        <dbReference type="ARBA" id="ARBA00023125"/>
    </source>
</evidence>
<dbReference type="GO" id="GO:0019104">
    <property type="term" value="F:DNA N-glycosylase activity"/>
    <property type="evidence" value="ECO:0007669"/>
    <property type="project" value="UniProtKB-UniRule"/>
</dbReference>
<dbReference type="Pfam" id="PF00633">
    <property type="entry name" value="HHH"/>
    <property type="match status" value="1"/>
</dbReference>
<sequence>MPRTLTRTEAEKFFARLAARDPAPETELNYTNPYTLLVAVVLSAQATDVGVNKATARLFQIADSPEKMVALGEKKLGEHVRTIGLWRNKAKNVIALSKILIERHGGKVPADREALEKLPGVGRKTANVVCNVAFGQPTIAVDTHIFRVANRTGLAPGRTPLEVERALEKITPKKYLRGAHHWLILHGRYVCKARRPDCPNCVVADLCLYPDKTAAHARKSARDEEKIECRTPTPGRASVRIPRWKYEAVRRAILDALKTAGEEGFAFKELPDAVKARLSAEELESLGSVSWWTTTVKLDMEVKGEIERVVAKGGQRLRLVPRRRVRKGAAA</sequence>
<evidence type="ECO:0000313" key="14">
    <source>
        <dbReference type="EMBL" id="SNT67674.1"/>
    </source>
</evidence>
<dbReference type="Proteomes" id="UP000198346">
    <property type="component" value="Unassembled WGS sequence"/>
</dbReference>
<dbReference type="PANTHER" id="PTHR10359">
    <property type="entry name" value="A/G-SPECIFIC ADENINE GLYCOSYLASE/ENDONUCLEASE III"/>
    <property type="match status" value="1"/>
</dbReference>
<dbReference type="SMART" id="SM00478">
    <property type="entry name" value="ENDO3c"/>
    <property type="match status" value="1"/>
</dbReference>
<comment type="cofactor">
    <cofactor evidence="12">
        <name>[4Fe-4S] cluster</name>
        <dbReference type="ChEBI" id="CHEBI:49883"/>
    </cofactor>
    <text evidence="12">Binds 1 [4Fe-4S] cluster.</text>
</comment>
<protein>
    <recommendedName>
        <fullName evidence="12">Endonuclease III</fullName>
        <ecNumber evidence="12">4.2.99.18</ecNumber>
    </recommendedName>
    <alternativeName>
        <fullName evidence="12">DNA-(apurinic or apyrimidinic site) lyase</fullName>
    </alternativeName>
</protein>
<organism evidence="14 15">
    <name type="scientific">Amphiplicatus metriothermophilus</name>
    <dbReference type="NCBI Taxonomy" id="1519374"/>
    <lineage>
        <taxon>Bacteria</taxon>
        <taxon>Pseudomonadati</taxon>
        <taxon>Pseudomonadota</taxon>
        <taxon>Alphaproteobacteria</taxon>
        <taxon>Parvularculales</taxon>
        <taxon>Parvularculaceae</taxon>
        <taxon>Amphiplicatus</taxon>
    </lineage>
</organism>
<evidence type="ECO:0000256" key="11">
    <source>
        <dbReference type="ARBA" id="ARBA00023295"/>
    </source>
</evidence>
<dbReference type="FunFam" id="1.10.340.30:FF:000001">
    <property type="entry name" value="Endonuclease III"/>
    <property type="match status" value="1"/>
</dbReference>
<dbReference type="InterPro" id="IPR000445">
    <property type="entry name" value="HhH_motif"/>
</dbReference>
<evidence type="ECO:0000256" key="12">
    <source>
        <dbReference type="HAMAP-Rule" id="MF_00942"/>
    </source>
</evidence>
<dbReference type="GO" id="GO:0006285">
    <property type="term" value="P:base-excision repair, AP site formation"/>
    <property type="evidence" value="ECO:0007669"/>
    <property type="project" value="TreeGrafter"/>
</dbReference>
<dbReference type="InterPro" id="IPR003265">
    <property type="entry name" value="HhH-GPD_domain"/>
</dbReference>
<keyword evidence="3 12" id="KW-0479">Metal-binding</keyword>
<evidence type="ECO:0000256" key="2">
    <source>
        <dbReference type="ARBA" id="ARBA00022485"/>
    </source>
</evidence>
<name>A0A239PKU3_9PROT</name>
<feature type="domain" description="HhH-GPD" evidence="13">
    <location>
        <begin position="42"/>
        <end position="189"/>
    </location>
</feature>
<keyword evidence="8 12" id="KW-0238">DNA-binding</keyword>
<keyword evidence="15" id="KW-1185">Reference proteome</keyword>
<dbReference type="EMBL" id="FZQA01000001">
    <property type="protein sequence ID" value="SNT67674.1"/>
    <property type="molecule type" value="Genomic_DNA"/>
</dbReference>
<dbReference type="SUPFAM" id="SSF48150">
    <property type="entry name" value="DNA-glycosylase"/>
    <property type="match status" value="1"/>
</dbReference>
<comment type="catalytic activity">
    <reaction evidence="12">
        <text>2'-deoxyribonucleotide-(2'-deoxyribose 5'-phosphate)-2'-deoxyribonucleotide-DNA = a 3'-end 2'-deoxyribonucleotide-(2,3-dehydro-2,3-deoxyribose 5'-phosphate)-DNA + a 5'-end 5'-phospho-2'-deoxyribonucleoside-DNA + H(+)</text>
        <dbReference type="Rhea" id="RHEA:66592"/>
        <dbReference type="Rhea" id="RHEA-COMP:13180"/>
        <dbReference type="Rhea" id="RHEA-COMP:16897"/>
        <dbReference type="Rhea" id="RHEA-COMP:17067"/>
        <dbReference type="ChEBI" id="CHEBI:15378"/>
        <dbReference type="ChEBI" id="CHEBI:136412"/>
        <dbReference type="ChEBI" id="CHEBI:157695"/>
        <dbReference type="ChEBI" id="CHEBI:167181"/>
        <dbReference type="EC" id="4.2.99.18"/>
    </reaction>
</comment>
<dbReference type="GO" id="GO:0140078">
    <property type="term" value="F:class I DNA-(apurinic or apyrimidinic site) endonuclease activity"/>
    <property type="evidence" value="ECO:0007669"/>
    <property type="project" value="UniProtKB-EC"/>
</dbReference>
<evidence type="ECO:0000256" key="3">
    <source>
        <dbReference type="ARBA" id="ARBA00022723"/>
    </source>
</evidence>
<keyword evidence="14" id="KW-0255">Endonuclease</keyword>
<proteinExistence type="inferred from homology"/>
<keyword evidence="7 12" id="KW-0411">Iron-sulfur</keyword>
<keyword evidence="2 12" id="KW-0004">4Fe-4S</keyword>
<dbReference type="HAMAP" id="MF_00942">
    <property type="entry name" value="Nth"/>
    <property type="match status" value="1"/>
</dbReference>
<reference evidence="14 15" key="1">
    <citation type="submission" date="2017-07" db="EMBL/GenBank/DDBJ databases">
        <authorList>
            <person name="Sun Z.S."/>
            <person name="Albrecht U."/>
            <person name="Echele G."/>
            <person name="Lee C.C."/>
        </authorList>
    </citation>
    <scope>NUCLEOTIDE SEQUENCE [LARGE SCALE GENOMIC DNA]</scope>
    <source>
        <strain evidence="14 15">CGMCC 1.12710</strain>
    </source>
</reference>
<dbReference type="GO" id="GO:0051539">
    <property type="term" value="F:4 iron, 4 sulfur cluster binding"/>
    <property type="evidence" value="ECO:0007669"/>
    <property type="project" value="UniProtKB-UniRule"/>
</dbReference>
<evidence type="ECO:0000313" key="15">
    <source>
        <dbReference type="Proteomes" id="UP000198346"/>
    </source>
</evidence>
<evidence type="ECO:0000256" key="4">
    <source>
        <dbReference type="ARBA" id="ARBA00022763"/>
    </source>
</evidence>
<keyword evidence="14" id="KW-0540">Nuclease</keyword>